<feature type="region of interest" description="Disordered" evidence="1">
    <location>
        <begin position="42"/>
        <end position="62"/>
    </location>
</feature>
<proteinExistence type="predicted"/>
<protein>
    <submittedName>
        <fullName evidence="2">Uncharacterized protein</fullName>
    </submittedName>
</protein>
<evidence type="ECO:0000256" key="1">
    <source>
        <dbReference type="SAM" id="MobiDB-lite"/>
    </source>
</evidence>
<name>A0A2U7UBY1_9VIRU</name>
<dbReference type="RefSeq" id="YP_009481970.1">
    <property type="nucleotide sequence ID" value="NC_037666.1"/>
</dbReference>
<organism evidence="2">
    <name type="scientific">Pandoravirus neocaledonia</name>
    <dbReference type="NCBI Taxonomy" id="2107708"/>
    <lineage>
        <taxon>Viruses</taxon>
        <taxon>Pandoravirus</taxon>
    </lineage>
</organism>
<dbReference type="Proteomes" id="UP000249287">
    <property type="component" value="Segment"/>
</dbReference>
<evidence type="ECO:0000313" key="2">
    <source>
        <dbReference type="EMBL" id="AVK75967.1"/>
    </source>
</evidence>
<dbReference type="GeneID" id="36842680"/>
<accession>A0A2U7UBY1</accession>
<dbReference type="EMBL" id="MG011690">
    <property type="protein sequence ID" value="AVK75967.1"/>
    <property type="molecule type" value="Genomic_DNA"/>
</dbReference>
<reference evidence="2" key="1">
    <citation type="journal article" date="2018" name="Nat. Commun.">
        <title>Diversity and evolution of the emerging Pandoraviridae family.</title>
        <authorList>
            <person name="Legendre M."/>
            <person name="Fabre E."/>
            <person name="Poirot O."/>
            <person name="Jeudy S."/>
            <person name="Lartigue A."/>
            <person name="Alempic J.M."/>
            <person name="Beucher L."/>
            <person name="Philippe N."/>
            <person name="Bertaux L."/>
            <person name="Christo-Foroux E."/>
            <person name="Labadie K."/>
            <person name="Coute Y."/>
            <person name="Abergel C."/>
            <person name="Claverie J.M."/>
        </authorList>
    </citation>
    <scope>NUCLEOTIDE SEQUENCE [LARGE SCALE GENOMIC DNA]</scope>
    <source>
        <strain evidence="2">Neocaledonia</strain>
    </source>
</reference>
<sequence>MAFLINNNAASGNVGRRRGARVTFADDQAAAYDDGDMRIDADAIQSDGSDGEGGETKRARGPRQTFLPLVSPAPSSRRASARANANAIHPFVRKFAGTRLQSDTPKYAFTYRSGMTKEPQYMSTGMIRGTIATMPLSELKPAVAYMLEHPDPEGRRSTMLARPANFERFEQLRDTLGGRDILLHEIFKEDDDVLSDLYQIAGRVAHRGTRARTVGQKAADVLGGAVSADSALAGGQDIPYVRQRRPAGYRPALNRTEYRAINAGSIVPLLANIGGPNDDATVYTPQPARSIKGRVDGNPLYPEPLCGVGLDRFFSRTANETQRSGLPLERYQTHRDVLGEFSRFMCPVGEKTVDDAIDALRSGRPVSAPAPLDETTLRGLVALNFKPEEINSVWGPDLRE</sequence>
<gene>
    <name evidence="2" type="ORF">pneo_cds_360</name>
</gene>
<dbReference type="KEGG" id="vg:36842680"/>